<dbReference type="RefSeq" id="WP_344080408.1">
    <property type="nucleotide sequence ID" value="NZ_BAAALS010000010.1"/>
</dbReference>
<sequence>MRAAARIEAVADGAGGTRLAVLSGEVPLLPRRTGPRPGPGEPATVHLVGGAAGPLGGDDLTVDIVVGPGAALCVRSVAASIALPDRAGSPSHTVVRATVASGGRLEWLPEPLIAAARCHHETLTRISLAAGASLRWRDELVCGRHGEEPGDASVTTVVRYAGRPLLHHQVAVGPSYPGWAGAAVLSGARATGTLVVVDPAWADGGGPRAAVRGDRAARAPLAGPAVLVTSVAPQPATVRADLTALDPRATRDVALATAHHPIG</sequence>
<organism evidence="3 4">
    <name type="scientific">Luedemannella helvata</name>
    <dbReference type="NCBI Taxonomy" id="349315"/>
    <lineage>
        <taxon>Bacteria</taxon>
        <taxon>Bacillati</taxon>
        <taxon>Actinomycetota</taxon>
        <taxon>Actinomycetes</taxon>
        <taxon>Micromonosporales</taxon>
        <taxon>Micromonosporaceae</taxon>
        <taxon>Luedemannella</taxon>
    </lineage>
</organism>
<keyword evidence="2" id="KW-0996">Nickel insertion</keyword>
<keyword evidence="2" id="KW-0963">Cytoplasm</keyword>
<protein>
    <recommendedName>
        <fullName evidence="2">Urease accessory protein UreD</fullName>
    </recommendedName>
</protein>
<name>A0ABN2XF88_9ACTN</name>
<gene>
    <name evidence="2" type="primary">ureD</name>
    <name evidence="3" type="ORF">GCM10009681_24750</name>
</gene>
<proteinExistence type="inferred from homology"/>
<evidence type="ECO:0000256" key="1">
    <source>
        <dbReference type="ARBA" id="ARBA00023186"/>
    </source>
</evidence>
<dbReference type="EMBL" id="BAAALS010000010">
    <property type="protein sequence ID" value="GAA1752887.1"/>
    <property type="molecule type" value="Genomic_DNA"/>
</dbReference>
<comment type="subcellular location">
    <subcellularLocation>
        <location evidence="2">Cytoplasm</location>
    </subcellularLocation>
</comment>
<evidence type="ECO:0000313" key="3">
    <source>
        <dbReference type="EMBL" id="GAA1752887.1"/>
    </source>
</evidence>
<comment type="function">
    <text evidence="2">Required for maturation of urease via the functional incorporation of the urease nickel metallocenter.</text>
</comment>
<comment type="caution">
    <text evidence="3">The sequence shown here is derived from an EMBL/GenBank/DDBJ whole genome shotgun (WGS) entry which is preliminary data.</text>
</comment>
<evidence type="ECO:0000313" key="4">
    <source>
        <dbReference type="Proteomes" id="UP001500655"/>
    </source>
</evidence>
<evidence type="ECO:0000256" key="2">
    <source>
        <dbReference type="HAMAP-Rule" id="MF_01384"/>
    </source>
</evidence>
<dbReference type="Proteomes" id="UP001500655">
    <property type="component" value="Unassembled WGS sequence"/>
</dbReference>
<comment type="similarity">
    <text evidence="2">Belongs to the UreD family.</text>
</comment>
<comment type="subunit">
    <text evidence="2">UreD, UreF and UreG form a complex that acts as a GTP-hydrolysis-dependent molecular chaperone, activating the urease apoprotein by helping to assemble the nickel containing metallocenter of UreC. The UreE protein probably delivers the nickel.</text>
</comment>
<accession>A0ABN2XF88</accession>
<keyword evidence="4" id="KW-1185">Reference proteome</keyword>
<dbReference type="Pfam" id="PF01774">
    <property type="entry name" value="UreD"/>
    <property type="match status" value="1"/>
</dbReference>
<reference evidence="3 4" key="1">
    <citation type="journal article" date="2019" name="Int. J. Syst. Evol. Microbiol.">
        <title>The Global Catalogue of Microorganisms (GCM) 10K type strain sequencing project: providing services to taxonomists for standard genome sequencing and annotation.</title>
        <authorList>
            <consortium name="The Broad Institute Genomics Platform"/>
            <consortium name="The Broad Institute Genome Sequencing Center for Infectious Disease"/>
            <person name="Wu L."/>
            <person name="Ma J."/>
        </authorList>
    </citation>
    <scope>NUCLEOTIDE SEQUENCE [LARGE SCALE GENOMIC DNA]</scope>
    <source>
        <strain evidence="3 4">JCM 13249</strain>
    </source>
</reference>
<dbReference type="HAMAP" id="MF_01384">
    <property type="entry name" value="UreD"/>
    <property type="match status" value="1"/>
</dbReference>
<dbReference type="InterPro" id="IPR002669">
    <property type="entry name" value="UreD"/>
</dbReference>
<keyword evidence="1 2" id="KW-0143">Chaperone</keyword>